<sequence>MRSSGLKLRIFVDCCTVIGMAFFVLEDSVKHVIGMAFRVDFLTARFCKTLMSDVREVVRTGTHTGPAPVSTYFLISDSERPGYWPVSVSVHTRSLSPFENSPDTHAGTTSSNTSGGTVEVVWEGQIRLTNRNQANDVARCGSYTDTFARST</sequence>
<organism evidence="2 3">
    <name type="scientific">Russula ochroleuca</name>
    <dbReference type="NCBI Taxonomy" id="152965"/>
    <lineage>
        <taxon>Eukaryota</taxon>
        <taxon>Fungi</taxon>
        <taxon>Dikarya</taxon>
        <taxon>Basidiomycota</taxon>
        <taxon>Agaricomycotina</taxon>
        <taxon>Agaricomycetes</taxon>
        <taxon>Russulales</taxon>
        <taxon>Russulaceae</taxon>
        <taxon>Russula</taxon>
    </lineage>
</organism>
<proteinExistence type="predicted"/>
<comment type="caution">
    <text evidence="2">The sequence shown here is derived from an EMBL/GenBank/DDBJ whole genome shotgun (WGS) entry which is preliminary data.</text>
</comment>
<protein>
    <submittedName>
        <fullName evidence="2">Uncharacterized protein</fullName>
    </submittedName>
</protein>
<evidence type="ECO:0000256" key="1">
    <source>
        <dbReference type="SAM" id="MobiDB-lite"/>
    </source>
</evidence>
<gene>
    <name evidence="2" type="ORF">DFH94DRAFT_848066</name>
</gene>
<reference evidence="2" key="2">
    <citation type="journal article" date="2020" name="Nat. Commun.">
        <title>Large-scale genome sequencing of mycorrhizal fungi provides insights into the early evolution of symbiotic traits.</title>
        <authorList>
            <person name="Miyauchi S."/>
            <person name="Kiss E."/>
            <person name="Kuo A."/>
            <person name="Drula E."/>
            <person name="Kohler A."/>
            <person name="Sanchez-Garcia M."/>
            <person name="Morin E."/>
            <person name="Andreopoulos B."/>
            <person name="Barry K.W."/>
            <person name="Bonito G."/>
            <person name="Buee M."/>
            <person name="Carver A."/>
            <person name="Chen C."/>
            <person name="Cichocki N."/>
            <person name="Clum A."/>
            <person name="Culley D."/>
            <person name="Crous P.W."/>
            <person name="Fauchery L."/>
            <person name="Girlanda M."/>
            <person name="Hayes R.D."/>
            <person name="Keri Z."/>
            <person name="LaButti K."/>
            <person name="Lipzen A."/>
            <person name="Lombard V."/>
            <person name="Magnuson J."/>
            <person name="Maillard F."/>
            <person name="Murat C."/>
            <person name="Nolan M."/>
            <person name="Ohm R.A."/>
            <person name="Pangilinan J."/>
            <person name="Pereira M.F."/>
            <person name="Perotto S."/>
            <person name="Peter M."/>
            <person name="Pfister S."/>
            <person name="Riley R."/>
            <person name="Sitrit Y."/>
            <person name="Stielow J.B."/>
            <person name="Szollosi G."/>
            <person name="Zifcakova L."/>
            <person name="Stursova M."/>
            <person name="Spatafora J.W."/>
            <person name="Tedersoo L."/>
            <person name="Vaario L.M."/>
            <person name="Yamada A."/>
            <person name="Yan M."/>
            <person name="Wang P."/>
            <person name="Xu J."/>
            <person name="Bruns T."/>
            <person name="Baldrian P."/>
            <person name="Vilgalys R."/>
            <person name="Dunand C."/>
            <person name="Henrissat B."/>
            <person name="Grigoriev I.V."/>
            <person name="Hibbett D."/>
            <person name="Nagy L.G."/>
            <person name="Martin F.M."/>
        </authorList>
    </citation>
    <scope>NUCLEOTIDE SEQUENCE</scope>
    <source>
        <strain evidence="2">Prilba</strain>
    </source>
</reference>
<dbReference type="Proteomes" id="UP000759537">
    <property type="component" value="Unassembled WGS sequence"/>
</dbReference>
<name>A0A9P5MNQ8_9AGAM</name>
<evidence type="ECO:0000313" key="2">
    <source>
        <dbReference type="EMBL" id="KAF8468060.1"/>
    </source>
</evidence>
<evidence type="ECO:0000313" key="3">
    <source>
        <dbReference type="Proteomes" id="UP000759537"/>
    </source>
</evidence>
<dbReference type="AlphaFoldDB" id="A0A9P5MNQ8"/>
<reference evidence="2" key="1">
    <citation type="submission" date="2019-10" db="EMBL/GenBank/DDBJ databases">
        <authorList>
            <consortium name="DOE Joint Genome Institute"/>
            <person name="Kuo A."/>
            <person name="Miyauchi S."/>
            <person name="Kiss E."/>
            <person name="Drula E."/>
            <person name="Kohler A."/>
            <person name="Sanchez-Garcia M."/>
            <person name="Andreopoulos B."/>
            <person name="Barry K.W."/>
            <person name="Bonito G."/>
            <person name="Buee M."/>
            <person name="Carver A."/>
            <person name="Chen C."/>
            <person name="Cichocki N."/>
            <person name="Clum A."/>
            <person name="Culley D."/>
            <person name="Crous P.W."/>
            <person name="Fauchery L."/>
            <person name="Girlanda M."/>
            <person name="Hayes R."/>
            <person name="Keri Z."/>
            <person name="LaButti K."/>
            <person name="Lipzen A."/>
            <person name="Lombard V."/>
            <person name="Magnuson J."/>
            <person name="Maillard F."/>
            <person name="Morin E."/>
            <person name="Murat C."/>
            <person name="Nolan M."/>
            <person name="Ohm R."/>
            <person name="Pangilinan J."/>
            <person name="Pereira M."/>
            <person name="Perotto S."/>
            <person name="Peter M."/>
            <person name="Riley R."/>
            <person name="Sitrit Y."/>
            <person name="Stielow B."/>
            <person name="Szollosi G."/>
            <person name="Zifcakova L."/>
            <person name="Stursova M."/>
            <person name="Spatafora J.W."/>
            <person name="Tedersoo L."/>
            <person name="Vaario L.-M."/>
            <person name="Yamada A."/>
            <person name="Yan M."/>
            <person name="Wang P."/>
            <person name="Xu J."/>
            <person name="Bruns T."/>
            <person name="Baldrian P."/>
            <person name="Vilgalys R."/>
            <person name="Henrissat B."/>
            <person name="Grigoriev I.V."/>
            <person name="Hibbett D."/>
            <person name="Nagy L.G."/>
            <person name="Martin F.M."/>
        </authorList>
    </citation>
    <scope>NUCLEOTIDE SEQUENCE</scope>
    <source>
        <strain evidence="2">Prilba</strain>
    </source>
</reference>
<keyword evidence="3" id="KW-1185">Reference proteome</keyword>
<accession>A0A9P5MNQ8</accession>
<dbReference type="EMBL" id="WHVB01000033">
    <property type="protein sequence ID" value="KAF8468060.1"/>
    <property type="molecule type" value="Genomic_DNA"/>
</dbReference>
<feature type="compositionally biased region" description="Low complexity" evidence="1">
    <location>
        <begin position="107"/>
        <end position="116"/>
    </location>
</feature>
<feature type="region of interest" description="Disordered" evidence="1">
    <location>
        <begin position="97"/>
        <end position="116"/>
    </location>
</feature>